<dbReference type="EMBL" id="QTSX02000878">
    <property type="protein sequence ID" value="KAJ9084132.1"/>
    <property type="molecule type" value="Genomic_DNA"/>
</dbReference>
<reference evidence="1" key="1">
    <citation type="submission" date="2022-04" db="EMBL/GenBank/DDBJ databases">
        <title>Genome of the entomopathogenic fungus Entomophthora muscae.</title>
        <authorList>
            <person name="Elya C."/>
            <person name="Lovett B.R."/>
            <person name="Lee E."/>
            <person name="Macias A.M."/>
            <person name="Hajek A.E."/>
            <person name="De Bivort B.L."/>
            <person name="Kasson M.T."/>
            <person name="De Fine Licht H.H."/>
            <person name="Stajich J.E."/>
        </authorList>
    </citation>
    <scope>NUCLEOTIDE SEQUENCE</scope>
    <source>
        <strain evidence="1">Berkeley</strain>
    </source>
</reference>
<dbReference type="Proteomes" id="UP001165960">
    <property type="component" value="Unassembled WGS sequence"/>
</dbReference>
<evidence type="ECO:0000313" key="1">
    <source>
        <dbReference type="EMBL" id="KAJ9084132.1"/>
    </source>
</evidence>
<sequence>MYQFADREYPNIDIPLVKNCSLLNTLFYLICLGFLHLITPFVTQYRFLAGFCKIILQKVPTFLYLLNLNPNALHTLVYNLAPLWARPYIILASHGIDPFHTFSISSIIFLALFLSIIIVTLLSLVVFLLGWLYDKVFCNKQDHTPTTYTNQTVVLNTLAHSSPPPSIFNTFAYAQAHFTAYGSELSTNSHKVLYLAKKLTGHYRDWFSSHSIRNPGILQNYDLFVSSLLSFSREDKELSTPSASWFAGLIQGSLSLGKYNWKFCSLQSRLQASDSEACSFYKIGLNRLLQEFLVHHNLPKELEPLIREVVKWNQKYLSLKTHFPSNLSPTAWLFIPDKASLSSTPPPDTEPKSGGGFCLTAEEVLRRRNNNLCSYCGSKDHLLPACPLSKRPPFVNKTSTLALLSLNNTSKSPTVLLTIHGPLGKIKVLALLDTGADANFIEEKLAKLLGLPAFGSLDVKVGNSTLIGATPILQPVTIDLEGSSFRVTCNSSPNLSFLFIL</sequence>
<evidence type="ECO:0000313" key="2">
    <source>
        <dbReference type="Proteomes" id="UP001165960"/>
    </source>
</evidence>
<comment type="caution">
    <text evidence="1">The sequence shown here is derived from an EMBL/GenBank/DDBJ whole genome shotgun (WGS) entry which is preliminary data.</text>
</comment>
<proteinExistence type="predicted"/>
<accession>A0ACC2UBI8</accession>
<keyword evidence="2" id="KW-1185">Reference proteome</keyword>
<gene>
    <name evidence="1" type="primary">PEG10_43</name>
    <name evidence="1" type="ORF">DSO57_1027507</name>
</gene>
<organism evidence="1 2">
    <name type="scientific">Entomophthora muscae</name>
    <dbReference type="NCBI Taxonomy" id="34485"/>
    <lineage>
        <taxon>Eukaryota</taxon>
        <taxon>Fungi</taxon>
        <taxon>Fungi incertae sedis</taxon>
        <taxon>Zoopagomycota</taxon>
        <taxon>Entomophthoromycotina</taxon>
        <taxon>Entomophthoromycetes</taxon>
        <taxon>Entomophthorales</taxon>
        <taxon>Entomophthoraceae</taxon>
        <taxon>Entomophthora</taxon>
    </lineage>
</organism>
<protein>
    <submittedName>
        <fullName evidence="1">Retrotransposon-derived protein peg10</fullName>
    </submittedName>
</protein>
<name>A0ACC2UBI8_9FUNG</name>